<sequence length="126" mass="14100">MNKMSVLELDDCSHLQDLPPDLWRLGKLKSLTFFGTPAYDHLSRMLVGGPSTPTAQHKDTNPGDRILNTATVLAYLRALPRCSFESSLGSCVDKIKMTQVSQYRFVINCKYSSEIATVPRCQIHVI</sequence>
<dbReference type="OrthoDB" id="10252328at2759"/>
<protein>
    <submittedName>
        <fullName evidence="1">Uncharacterized protein</fullName>
    </submittedName>
</protein>
<reference evidence="1 2" key="1">
    <citation type="submission" date="2018-11" db="EMBL/GenBank/DDBJ databases">
        <authorList>
            <consortium name="Pathogen Informatics"/>
        </authorList>
    </citation>
    <scope>NUCLEOTIDE SEQUENCE [LARGE SCALE GENOMIC DNA]</scope>
</reference>
<evidence type="ECO:0000313" key="1">
    <source>
        <dbReference type="EMBL" id="VDN15272.1"/>
    </source>
</evidence>
<keyword evidence="2" id="KW-1185">Reference proteome</keyword>
<organism evidence="1 2">
    <name type="scientific">Dibothriocephalus latus</name>
    <name type="common">Fish tapeworm</name>
    <name type="synonym">Diphyllobothrium latum</name>
    <dbReference type="NCBI Taxonomy" id="60516"/>
    <lineage>
        <taxon>Eukaryota</taxon>
        <taxon>Metazoa</taxon>
        <taxon>Spiralia</taxon>
        <taxon>Lophotrochozoa</taxon>
        <taxon>Platyhelminthes</taxon>
        <taxon>Cestoda</taxon>
        <taxon>Eucestoda</taxon>
        <taxon>Diphyllobothriidea</taxon>
        <taxon>Diphyllobothriidae</taxon>
        <taxon>Dibothriocephalus</taxon>
    </lineage>
</organism>
<dbReference type="Proteomes" id="UP000281553">
    <property type="component" value="Unassembled WGS sequence"/>
</dbReference>
<evidence type="ECO:0000313" key="2">
    <source>
        <dbReference type="Proteomes" id="UP000281553"/>
    </source>
</evidence>
<accession>A0A3P7P4V4</accession>
<proteinExistence type="predicted"/>
<dbReference type="AlphaFoldDB" id="A0A3P7P4V4"/>
<dbReference type="EMBL" id="UYRU01061938">
    <property type="protein sequence ID" value="VDN15272.1"/>
    <property type="molecule type" value="Genomic_DNA"/>
</dbReference>
<gene>
    <name evidence="1" type="ORF">DILT_LOCUS11103</name>
</gene>
<name>A0A3P7P4V4_DIBLA</name>